<evidence type="ECO:0000256" key="3">
    <source>
        <dbReference type="ARBA" id="ARBA00022989"/>
    </source>
</evidence>
<accession>A0A518D7Y5</accession>
<dbReference type="PANTHER" id="PTHR30371">
    <property type="entry name" value="SEC-INDEPENDENT PROTEIN TRANSLOCASE PROTEIN TATC"/>
    <property type="match status" value="1"/>
</dbReference>
<protein>
    <recommendedName>
        <fullName evidence="5">Sec-independent protein translocase protein TatC</fullName>
    </recommendedName>
</protein>
<keyword evidence="5" id="KW-0653">Protein transport</keyword>
<gene>
    <name evidence="6" type="primary">tatC2</name>
    <name evidence="5" type="synonym">tatC</name>
    <name evidence="6" type="ORF">Pla175_09670</name>
</gene>
<dbReference type="EMBL" id="CP036291">
    <property type="protein sequence ID" value="QDU87602.1"/>
    <property type="molecule type" value="Genomic_DNA"/>
</dbReference>
<comment type="similarity">
    <text evidence="5">Belongs to the TatC family.</text>
</comment>
<keyword evidence="4 5" id="KW-0472">Membrane</keyword>
<dbReference type="KEGG" id="pnd:Pla175_09670"/>
<dbReference type="AlphaFoldDB" id="A0A518D7Y5"/>
<keyword evidence="3 5" id="KW-1133">Transmembrane helix</keyword>
<evidence type="ECO:0000256" key="5">
    <source>
        <dbReference type="HAMAP-Rule" id="MF_00902"/>
    </source>
</evidence>
<dbReference type="InterPro" id="IPR002033">
    <property type="entry name" value="TatC"/>
</dbReference>
<sequence length="353" mass="39825">MKRERDEDLFEQSKMSFGEHLEELRGTLWKCLIALALGFSVGLWCGGWVVDYVQTPLRASLEKLRAKQVKQAHVERIEQLRRQGIDEATLTELSQLPEDSRLIPKLRFFSREELRRLLGGGAAQAAVEGDPAPEGVPRELLPADLVPLTLYERIEDDPRTNTIGTGVPDAFGVYIKASLLVGAVLAGPFIFYFIWEFVAAGLYKNERKMVYTYMPMSITLFLAGAAIAFFMALPLVVDFLFLFYDWMKIDATPRISEWLSFVLLLPLGFGISFQLPLVMLFMERIGVFKTADYVKNWRIAVIVICIISVFLTPADIYSMILMAVPLCVLYFGGIGLCKWMPRPTAPYGEPTDA</sequence>
<evidence type="ECO:0000256" key="2">
    <source>
        <dbReference type="ARBA" id="ARBA00022692"/>
    </source>
</evidence>
<comment type="function">
    <text evidence="5">Part of the twin-arginine translocation (Tat) system that transports large folded proteins containing a characteristic twin-arginine motif in their signal peptide across membranes.</text>
</comment>
<proteinExistence type="inferred from homology"/>
<dbReference type="Pfam" id="PF00902">
    <property type="entry name" value="TatC"/>
    <property type="match status" value="1"/>
</dbReference>
<keyword evidence="5" id="KW-0811">Translocation</keyword>
<dbReference type="GO" id="GO:0009977">
    <property type="term" value="F:proton motive force dependent protein transmembrane transporter activity"/>
    <property type="evidence" value="ECO:0007669"/>
    <property type="project" value="TreeGrafter"/>
</dbReference>
<keyword evidence="5" id="KW-1003">Cell membrane</keyword>
<dbReference type="GO" id="GO:0033281">
    <property type="term" value="C:TAT protein transport complex"/>
    <property type="evidence" value="ECO:0007669"/>
    <property type="project" value="UniProtKB-UniRule"/>
</dbReference>
<keyword evidence="5" id="KW-0813">Transport</keyword>
<evidence type="ECO:0000313" key="7">
    <source>
        <dbReference type="Proteomes" id="UP000317429"/>
    </source>
</evidence>
<keyword evidence="7" id="KW-1185">Reference proteome</keyword>
<feature type="transmembrane region" description="Helical" evidence="5">
    <location>
        <begin position="177"/>
        <end position="199"/>
    </location>
</feature>
<feature type="transmembrane region" description="Helical" evidence="5">
    <location>
        <begin position="293"/>
        <end position="311"/>
    </location>
</feature>
<organism evidence="6 7">
    <name type="scientific">Pirellulimonas nuda</name>
    <dbReference type="NCBI Taxonomy" id="2528009"/>
    <lineage>
        <taxon>Bacteria</taxon>
        <taxon>Pseudomonadati</taxon>
        <taxon>Planctomycetota</taxon>
        <taxon>Planctomycetia</taxon>
        <taxon>Pirellulales</taxon>
        <taxon>Lacipirellulaceae</taxon>
        <taxon>Pirellulimonas</taxon>
    </lineage>
</organism>
<dbReference type="GO" id="GO:0065002">
    <property type="term" value="P:intracellular protein transmembrane transport"/>
    <property type="evidence" value="ECO:0007669"/>
    <property type="project" value="TreeGrafter"/>
</dbReference>
<evidence type="ECO:0000313" key="6">
    <source>
        <dbReference type="EMBL" id="QDU87602.1"/>
    </source>
</evidence>
<comment type="subcellular location">
    <subcellularLocation>
        <location evidence="5">Cell membrane</location>
        <topology evidence="5">Multi-pass membrane protein</topology>
    </subcellularLocation>
    <subcellularLocation>
        <location evidence="1">Membrane</location>
        <topology evidence="1">Multi-pass membrane protein</topology>
    </subcellularLocation>
</comment>
<dbReference type="HAMAP" id="MF_00902">
    <property type="entry name" value="TatC"/>
    <property type="match status" value="1"/>
</dbReference>
<feature type="transmembrane region" description="Helical" evidence="5">
    <location>
        <begin position="317"/>
        <end position="337"/>
    </location>
</feature>
<dbReference type="Proteomes" id="UP000317429">
    <property type="component" value="Chromosome"/>
</dbReference>
<comment type="subunit">
    <text evidence="5">Forms a complex with TatA.</text>
</comment>
<dbReference type="GO" id="GO:0043953">
    <property type="term" value="P:protein transport by the Tat complex"/>
    <property type="evidence" value="ECO:0007669"/>
    <property type="project" value="UniProtKB-UniRule"/>
</dbReference>
<evidence type="ECO:0000256" key="1">
    <source>
        <dbReference type="ARBA" id="ARBA00004141"/>
    </source>
</evidence>
<keyword evidence="2 5" id="KW-0812">Transmembrane</keyword>
<evidence type="ECO:0000256" key="4">
    <source>
        <dbReference type="ARBA" id="ARBA00023136"/>
    </source>
</evidence>
<feature type="transmembrane region" description="Helical" evidence="5">
    <location>
        <begin position="31"/>
        <end position="50"/>
    </location>
</feature>
<feature type="transmembrane region" description="Helical" evidence="5">
    <location>
        <begin position="220"/>
        <end position="246"/>
    </location>
</feature>
<dbReference type="RefSeq" id="WP_145281634.1">
    <property type="nucleotide sequence ID" value="NZ_CP036291.1"/>
</dbReference>
<reference evidence="6 7" key="1">
    <citation type="submission" date="2019-02" db="EMBL/GenBank/DDBJ databases">
        <title>Deep-cultivation of Planctomycetes and their phenomic and genomic characterization uncovers novel biology.</title>
        <authorList>
            <person name="Wiegand S."/>
            <person name="Jogler M."/>
            <person name="Boedeker C."/>
            <person name="Pinto D."/>
            <person name="Vollmers J."/>
            <person name="Rivas-Marin E."/>
            <person name="Kohn T."/>
            <person name="Peeters S.H."/>
            <person name="Heuer A."/>
            <person name="Rast P."/>
            <person name="Oberbeckmann S."/>
            <person name="Bunk B."/>
            <person name="Jeske O."/>
            <person name="Meyerdierks A."/>
            <person name="Storesund J.E."/>
            <person name="Kallscheuer N."/>
            <person name="Luecker S."/>
            <person name="Lage O.M."/>
            <person name="Pohl T."/>
            <person name="Merkel B.J."/>
            <person name="Hornburger P."/>
            <person name="Mueller R.-W."/>
            <person name="Bruemmer F."/>
            <person name="Labrenz M."/>
            <person name="Spormann A.M."/>
            <person name="Op den Camp H."/>
            <person name="Overmann J."/>
            <person name="Amann R."/>
            <person name="Jetten M.S.M."/>
            <person name="Mascher T."/>
            <person name="Medema M.H."/>
            <person name="Devos D.P."/>
            <person name="Kaster A.-K."/>
            <person name="Ovreas L."/>
            <person name="Rohde M."/>
            <person name="Galperin M.Y."/>
            <person name="Jogler C."/>
        </authorList>
    </citation>
    <scope>NUCLEOTIDE SEQUENCE [LARGE SCALE GENOMIC DNA]</scope>
    <source>
        <strain evidence="6 7">Pla175</strain>
    </source>
</reference>
<dbReference type="NCBIfam" id="TIGR00945">
    <property type="entry name" value="tatC"/>
    <property type="match status" value="1"/>
</dbReference>
<dbReference type="PANTHER" id="PTHR30371:SF0">
    <property type="entry name" value="SEC-INDEPENDENT PROTEIN TRANSLOCASE PROTEIN TATC, CHLOROPLASTIC-RELATED"/>
    <property type="match status" value="1"/>
</dbReference>
<dbReference type="OrthoDB" id="9777044at2"/>
<name>A0A518D7Y5_9BACT</name>
<feature type="transmembrane region" description="Helical" evidence="5">
    <location>
        <begin position="258"/>
        <end position="281"/>
    </location>
</feature>